<dbReference type="InterPro" id="IPR009057">
    <property type="entry name" value="Homeodomain-like_sf"/>
</dbReference>
<evidence type="ECO:0000256" key="2">
    <source>
        <dbReference type="ARBA" id="ARBA00022840"/>
    </source>
</evidence>
<evidence type="ECO:0000259" key="7">
    <source>
        <dbReference type="PROSITE" id="PS50110"/>
    </source>
</evidence>
<dbReference type="InterPro" id="IPR025662">
    <property type="entry name" value="Sigma_54_int_dom_ATP-bd_1"/>
</dbReference>
<dbReference type="InterPro" id="IPR001789">
    <property type="entry name" value="Sig_transdc_resp-reg_receiver"/>
</dbReference>
<dbReference type="GO" id="GO:0005524">
    <property type="term" value="F:ATP binding"/>
    <property type="evidence" value="ECO:0007669"/>
    <property type="project" value="UniProtKB-KW"/>
</dbReference>
<gene>
    <name evidence="8" type="ORF">CLV59_11289</name>
</gene>
<dbReference type="Gene3D" id="3.40.50.2300">
    <property type="match status" value="1"/>
</dbReference>
<keyword evidence="4" id="KW-0804">Transcription</keyword>
<evidence type="ECO:0000313" key="9">
    <source>
        <dbReference type="Proteomes" id="UP000249819"/>
    </source>
</evidence>
<protein>
    <submittedName>
        <fullName evidence="8">DNA-binding NtrC family response regulator</fullName>
    </submittedName>
</protein>
<evidence type="ECO:0000313" key="8">
    <source>
        <dbReference type="EMBL" id="RAJ73748.1"/>
    </source>
</evidence>
<keyword evidence="3" id="KW-0805">Transcription regulation</keyword>
<dbReference type="InterPro" id="IPR002197">
    <property type="entry name" value="HTH_Fis"/>
</dbReference>
<accession>A0A327VKP6</accession>
<feature type="modified residue" description="4-aspartylphosphate" evidence="5">
    <location>
        <position position="54"/>
    </location>
</feature>
<dbReference type="Pfam" id="PF00072">
    <property type="entry name" value="Response_reg"/>
    <property type="match status" value="1"/>
</dbReference>
<dbReference type="Pfam" id="PF00158">
    <property type="entry name" value="Sigma54_activat"/>
    <property type="match status" value="1"/>
</dbReference>
<evidence type="ECO:0000259" key="6">
    <source>
        <dbReference type="PROSITE" id="PS50045"/>
    </source>
</evidence>
<dbReference type="SUPFAM" id="SSF52172">
    <property type="entry name" value="CheY-like"/>
    <property type="match status" value="1"/>
</dbReference>
<evidence type="ECO:0000256" key="4">
    <source>
        <dbReference type="ARBA" id="ARBA00023163"/>
    </source>
</evidence>
<dbReference type="Pfam" id="PF25601">
    <property type="entry name" value="AAA_lid_14"/>
    <property type="match status" value="1"/>
</dbReference>
<dbReference type="Gene3D" id="1.10.8.60">
    <property type="match status" value="1"/>
</dbReference>
<proteinExistence type="predicted"/>
<dbReference type="InterPro" id="IPR027417">
    <property type="entry name" value="P-loop_NTPase"/>
</dbReference>
<dbReference type="Gene3D" id="3.40.50.300">
    <property type="entry name" value="P-loop containing nucleotide triphosphate hydrolases"/>
    <property type="match status" value="1"/>
</dbReference>
<keyword evidence="9" id="KW-1185">Reference proteome</keyword>
<dbReference type="PROSITE" id="PS50045">
    <property type="entry name" value="SIGMA54_INTERACT_4"/>
    <property type="match status" value="1"/>
</dbReference>
<feature type="domain" description="Sigma-54 factor interaction" evidence="6">
    <location>
        <begin position="145"/>
        <end position="374"/>
    </location>
</feature>
<dbReference type="RefSeq" id="WP_111595379.1">
    <property type="nucleotide sequence ID" value="NZ_QLMA01000012.1"/>
</dbReference>
<dbReference type="InterPro" id="IPR002078">
    <property type="entry name" value="Sigma_54_int"/>
</dbReference>
<organism evidence="8 9">
    <name type="scientific">Chitinophaga dinghuensis</name>
    <dbReference type="NCBI Taxonomy" id="1539050"/>
    <lineage>
        <taxon>Bacteria</taxon>
        <taxon>Pseudomonadati</taxon>
        <taxon>Bacteroidota</taxon>
        <taxon>Chitinophagia</taxon>
        <taxon>Chitinophagales</taxon>
        <taxon>Chitinophagaceae</taxon>
        <taxon>Chitinophaga</taxon>
    </lineage>
</organism>
<keyword evidence="5" id="KW-0597">Phosphoprotein</keyword>
<dbReference type="InterPro" id="IPR011006">
    <property type="entry name" value="CheY-like_superfamily"/>
</dbReference>
<dbReference type="Gene3D" id="1.10.10.60">
    <property type="entry name" value="Homeodomain-like"/>
    <property type="match status" value="1"/>
</dbReference>
<dbReference type="Proteomes" id="UP000249819">
    <property type="component" value="Unassembled WGS sequence"/>
</dbReference>
<keyword evidence="1" id="KW-0547">Nucleotide-binding</keyword>
<dbReference type="InterPro" id="IPR003593">
    <property type="entry name" value="AAA+_ATPase"/>
</dbReference>
<evidence type="ECO:0000256" key="3">
    <source>
        <dbReference type="ARBA" id="ARBA00023015"/>
    </source>
</evidence>
<feature type="domain" description="Response regulatory" evidence="7">
    <location>
        <begin position="5"/>
        <end position="119"/>
    </location>
</feature>
<keyword evidence="8" id="KW-0238">DNA-binding</keyword>
<dbReference type="PRINTS" id="PR01590">
    <property type="entry name" value="HTHFIS"/>
</dbReference>
<evidence type="ECO:0000256" key="5">
    <source>
        <dbReference type="PROSITE-ProRule" id="PRU00169"/>
    </source>
</evidence>
<dbReference type="Pfam" id="PF02954">
    <property type="entry name" value="HTH_8"/>
    <property type="match status" value="1"/>
</dbReference>
<keyword evidence="2" id="KW-0067">ATP-binding</keyword>
<dbReference type="GO" id="GO:0043565">
    <property type="term" value="F:sequence-specific DNA binding"/>
    <property type="evidence" value="ECO:0007669"/>
    <property type="project" value="InterPro"/>
</dbReference>
<dbReference type="AlphaFoldDB" id="A0A327VKP6"/>
<name>A0A327VKP6_9BACT</name>
<dbReference type="SUPFAM" id="SSF46689">
    <property type="entry name" value="Homeodomain-like"/>
    <property type="match status" value="1"/>
</dbReference>
<dbReference type="PROSITE" id="PS50110">
    <property type="entry name" value="RESPONSE_REGULATORY"/>
    <property type="match status" value="1"/>
</dbReference>
<dbReference type="EMBL" id="QLMA01000012">
    <property type="protein sequence ID" value="RAJ73748.1"/>
    <property type="molecule type" value="Genomic_DNA"/>
</dbReference>
<dbReference type="SMART" id="SM00382">
    <property type="entry name" value="AAA"/>
    <property type="match status" value="1"/>
</dbReference>
<dbReference type="GO" id="GO:0006355">
    <property type="term" value="P:regulation of DNA-templated transcription"/>
    <property type="evidence" value="ECO:0007669"/>
    <property type="project" value="InterPro"/>
</dbReference>
<dbReference type="PROSITE" id="PS00675">
    <property type="entry name" value="SIGMA54_INTERACT_1"/>
    <property type="match status" value="1"/>
</dbReference>
<dbReference type="FunFam" id="3.40.50.300:FF:000006">
    <property type="entry name" value="DNA-binding transcriptional regulator NtrC"/>
    <property type="match status" value="1"/>
</dbReference>
<dbReference type="SUPFAM" id="SSF52540">
    <property type="entry name" value="P-loop containing nucleoside triphosphate hydrolases"/>
    <property type="match status" value="1"/>
</dbReference>
<dbReference type="GO" id="GO:0000160">
    <property type="term" value="P:phosphorelay signal transduction system"/>
    <property type="evidence" value="ECO:0007669"/>
    <property type="project" value="InterPro"/>
</dbReference>
<comment type="caution">
    <text evidence="8">The sequence shown here is derived from an EMBL/GenBank/DDBJ whole genome shotgun (WGS) entry which is preliminary data.</text>
</comment>
<evidence type="ECO:0000256" key="1">
    <source>
        <dbReference type="ARBA" id="ARBA00022741"/>
    </source>
</evidence>
<sequence length="449" mass="50581">MNSGTILLVEDEEKLRQLLYRIISLEGFRVLAAENLKAARKQLQTEQIDVVLCDVMLPDGNGISLVEYIHEAPTSTAIIMLTAYGNIPDSVKAIKAGAFDYITKGNDNARIIPLIHRAMERVHLQNRVEHLQEKIANKYATFHGLIGHSPAMTAARELAAKAAPSDAPVLLLGETGTGKEMFAQAIHQASKRADKDFLAINCSAIGKDILESEIFGYKAGAFTGAAKNKKGLIEEANHGTLFLDEIGEMPLDLQAKLLRVLETKEFIKVGDTKVTRVDIRIIAATNRNLQEEIEQGRFREDLYYRLNVFTISLPPLRERAEDIPTFAAHFLRYFAGKTNKQVLDMSPEFLQQLKTHQWRGNIRELKNTMERAVIITNHTTLTTDDLPMEFKLDKSPARQKQSNFDLAVMEKMHIKWVMEYVKGNKSRAARLMNIGLSTLYRKMEEYGIG</sequence>
<dbReference type="CDD" id="cd00009">
    <property type="entry name" value="AAA"/>
    <property type="match status" value="1"/>
</dbReference>
<reference evidence="8 9" key="1">
    <citation type="submission" date="2018-06" db="EMBL/GenBank/DDBJ databases">
        <title>Genomic Encyclopedia of Archaeal and Bacterial Type Strains, Phase II (KMG-II): from individual species to whole genera.</title>
        <authorList>
            <person name="Goeker M."/>
        </authorList>
    </citation>
    <scope>NUCLEOTIDE SEQUENCE [LARGE SCALE GENOMIC DNA]</scope>
    <source>
        <strain evidence="8 9">DSM 29821</strain>
    </source>
</reference>
<dbReference type="OrthoDB" id="9767106at2"/>
<dbReference type="InterPro" id="IPR058031">
    <property type="entry name" value="AAA_lid_NorR"/>
</dbReference>
<dbReference type="SMART" id="SM00448">
    <property type="entry name" value="REC"/>
    <property type="match status" value="1"/>
</dbReference>
<dbReference type="PANTHER" id="PTHR32071">
    <property type="entry name" value="TRANSCRIPTIONAL REGULATORY PROTEIN"/>
    <property type="match status" value="1"/>
</dbReference>
<dbReference type="PANTHER" id="PTHR32071:SF121">
    <property type="entry name" value="SIGMA L-DEPENDENT TRANSCRIPTIONAL REGULATOR YQIR-RELATED"/>
    <property type="match status" value="1"/>
</dbReference>